<sequence length="274" mass="31921">MSIIIKQLMDVLEYIKNNYRGYDISEIRIKADRFVANKYNVNHRTIADAYRRRLKNKDGNDLGTQYFDRLLESWLSKGDQELKNIVLKHCKDSSDTNLVLNFFGIKNDNLIDKPRITGKQEPLKPRKPNNIPDYEELINLVIEVIAPRGGKKFPEEFLNNNEIHSIFEVELPGTFLQIDSLFKSIIASPKKLFKYEARNPAEAKYIYYSHGIGINKISIPQDNLILFKAVKNYEKYCRKIKEEAFGHVIEFTNDEHQADLLTQEIVKRLGLRGI</sequence>
<reference evidence="1 2" key="1">
    <citation type="journal article" date="2011" name="Stand. Genomic Sci.">
        <title>Complete genome sequence of the acetate-degrading sulfate reducer Desulfobacca acetoxidans type strain (ASRB2).</title>
        <authorList>
            <person name="Goker M."/>
            <person name="Teshima H."/>
            <person name="Lapidus A."/>
            <person name="Nolan M."/>
            <person name="Lucas S."/>
            <person name="Hammon N."/>
            <person name="Deshpande S."/>
            <person name="Cheng J.F."/>
            <person name="Tapia R."/>
            <person name="Han C."/>
            <person name="Goodwin L."/>
            <person name="Pitluck S."/>
            <person name="Huntemann M."/>
            <person name="Liolios K."/>
            <person name="Ivanova N."/>
            <person name="Pagani I."/>
            <person name="Mavromatis K."/>
            <person name="Ovchinikova G."/>
            <person name="Pati A."/>
            <person name="Chen A."/>
            <person name="Palaniappan K."/>
            <person name="Land M."/>
            <person name="Hauser L."/>
            <person name="Brambilla E.M."/>
            <person name="Rohde M."/>
            <person name="Spring S."/>
            <person name="Detter J.C."/>
            <person name="Woyke T."/>
            <person name="Bristow J."/>
            <person name="Eisen J.A."/>
            <person name="Markowitz V."/>
            <person name="Hugenholtz P."/>
            <person name="Kyrpides N.C."/>
            <person name="Klenk H.P."/>
        </authorList>
    </citation>
    <scope>NUCLEOTIDE SEQUENCE [LARGE SCALE GENOMIC DNA]</scope>
    <source>
        <strain evidence="2">ATCC 700848 / DSM 11109 / ASRB2</strain>
    </source>
</reference>
<organism evidence="1 2">
    <name type="scientific">Desulfobacca acetoxidans (strain ATCC 700848 / DSM 11109 / ASRB2)</name>
    <dbReference type="NCBI Taxonomy" id="880072"/>
    <lineage>
        <taxon>Bacteria</taxon>
        <taxon>Pseudomonadati</taxon>
        <taxon>Thermodesulfobacteriota</taxon>
        <taxon>Desulfobaccia</taxon>
        <taxon>Desulfobaccales</taxon>
        <taxon>Desulfobaccaceae</taxon>
        <taxon>Desulfobacca</taxon>
    </lineage>
</organism>
<dbReference type="Proteomes" id="UP000000483">
    <property type="component" value="Chromosome"/>
</dbReference>
<dbReference type="STRING" id="880072.Desac_0900"/>
<keyword evidence="2" id="KW-1185">Reference proteome</keyword>
<reference evidence="2" key="2">
    <citation type="submission" date="2011-03" db="EMBL/GenBank/DDBJ databases">
        <title>The complete genome of Desulfobacca acetoxidans DSM 11109.</title>
        <authorList>
            <consortium name="US DOE Joint Genome Institute (JGI-PGF)"/>
            <person name="Lucas S."/>
            <person name="Copeland A."/>
            <person name="Lapidus A."/>
            <person name="Bruce D."/>
            <person name="Goodwin L."/>
            <person name="Pitluck S."/>
            <person name="Peters L."/>
            <person name="Kyrpides N."/>
            <person name="Mavromatis K."/>
            <person name="Ivanova N."/>
            <person name="Ovchinnikova G."/>
            <person name="Teshima H."/>
            <person name="Detter J.C."/>
            <person name="Han C."/>
            <person name="Land M."/>
            <person name="Hauser L."/>
            <person name="Markowitz V."/>
            <person name="Cheng J.-F."/>
            <person name="Hugenholtz P."/>
            <person name="Woyke T."/>
            <person name="Wu D."/>
            <person name="Spring S."/>
            <person name="Schueler E."/>
            <person name="Brambilla E."/>
            <person name="Klenk H.-P."/>
            <person name="Eisen J.A."/>
        </authorList>
    </citation>
    <scope>NUCLEOTIDE SEQUENCE [LARGE SCALE GENOMIC DNA]</scope>
    <source>
        <strain evidence="2">ATCC 700848 / DSM 11109 / ASRB2</strain>
    </source>
</reference>
<name>F2NH03_DESAR</name>
<dbReference type="RefSeq" id="WP_013705887.1">
    <property type="nucleotide sequence ID" value="NC_015388.1"/>
</dbReference>
<dbReference type="HOGENOM" id="CLU_1014621_0_0_7"/>
<dbReference type="AlphaFoldDB" id="F2NH03"/>
<protein>
    <submittedName>
        <fullName evidence="1">Uncharacterized protein</fullName>
    </submittedName>
</protein>
<dbReference type="EMBL" id="CP002629">
    <property type="protein sequence ID" value="AEB08774.1"/>
    <property type="molecule type" value="Genomic_DNA"/>
</dbReference>
<evidence type="ECO:0000313" key="1">
    <source>
        <dbReference type="EMBL" id="AEB08774.1"/>
    </source>
</evidence>
<evidence type="ECO:0000313" key="2">
    <source>
        <dbReference type="Proteomes" id="UP000000483"/>
    </source>
</evidence>
<dbReference type="OrthoDB" id="2719516at2"/>
<dbReference type="KEGG" id="dao:Desac_0900"/>
<gene>
    <name evidence="1" type="ordered locus">Desac_0900</name>
</gene>
<proteinExistence type="predicted"/>
<accession>F2NH03</accession>